<dbReference type="RefSeq" id="WP_106301872.1">
    <property type="nucleotide sequence ID" value="NZ_PVWO01000056.1"/>
</dbReference>
<dbReference type="PANTHER" id="PTHR35800:SF1">
    <property type="entry name" value="RNA-BINDING PROTEIN KHPB"/>
    <property type="match status" value="1"/>
</dbReference>
<evidence type="ECO:0000259" key="1">
    <source>
        <dbReference type="PROSITE" id="PS51061"/>
    </source>
</evidence>
<dbReference type="InterPro" id="IPR001374">
    <property type="entry name" value="R3H_dom"/>
</dbReference>
<dbReference type="Pfam" id="PF01424">
    <property type="entry name" value="R3H"/>
    <property type="match status" value="1"/>
</dbReference>
<sequence>MTDQRLERGQQWLEKLLSLAGIATTVDIQQPEHTSAANYWLTIDRDKLTPVQIEHLIGTDGATIDAIQYLANASLNIHQEADLQAGYTIELDGYRHRRAIALKAIADEAATRVRTTGKEVILQPMSSAERRQMHTFFDTEADYQDLATYSRGQEPDRRLVIKLAQTPDDAPPQPAGDLENGN</sequence>
<reference evidence="2 3" key="1">
    <citation type="submission" date="2018-03" db="EMBL/GenBank/DDBJ databases">
        <title>The ancient ancestry and fast evolution of plastids.</title>
        <authorList>
            <person name="Moore K.R."/>
            <person name="Magnabosco C."/>
            <person name="Momper L."/>
            <person name="Gold D.A."/>
            <person name="Bosak T."/>
            <person name="Fournier G.P."/>
        </authorList>
    </citation>
    <scope>NUCLEOTIDE SEQUENCE [LARGE SCALE GENOMIC DNA]</scope>
    <source>
        <strain evidence="2 3">CCALA 037</strain>
    </source>
</reference>
<feature type="domain" description="R3H" evidence="1">
    <location>
        <begin position="96"/>
        <end position="165"/>
    </location>
</feature>
<proteinExistence type="predicted"/>
<gene>
    <name evidence="2" type="ORF">C7B77_06725</name>
</gene>
<accession>A0A2T1GJN0</accession>
<dbReference type="SUPFAM" id="SSF82708">
    <property type="entry name" value="R3H domain"/>
    <property type="match status" value="1"/>
</dbReference>
<evidence type="ECO:0000313" key="2">
    <source>
        <dbReference type="EMBL" id="PSB57910.1"/>
    </source>
</evidence>
<name>A0A2T1GJN0_9CYAN</name>
<dbReference type="InterPro" id="IPR034079">
    <property type="entry name" value="R3H_KhpB"/>
</dbReference>
<dbReference type="Proteomes" id="UP000238937">
    <property type="component" value="Unassembled WGS sequence"/>
</dbReference>
<dbReference type="GO" id="GO:0003723">
    <property type="term" value="F:RNA binding"/>
    <property type="evidence" value="ECO:0007669"/>
    <property type="project" value="InterPro"/>
</dbReference>
<dbReference type="InterPro" id="IPR036612">
    <property type="entry name" value="KH_dom_type_1_sf"/>
</dbReference>
<dbReference type="PROSITE" id="PS51061">
    <property type="entry name" value="R3H"/>
    <property type="match status" value="1"/>
</dbReference>
<organism evidence="2 3">
    <name type="scientific">Chamaesiphon polymorphus CCALA 037</name>
    <dbReference type="NCBI Taxonomy" id="2107692"/>
    <lineage>
        <taxon>Bacteria</taxon>
        <taxon>Bacillati</taxon>
        <taxon>Cyanobacteriota</taxon>
        <taxon>Cyanophyceae</taxon>
        <taxon>Gomontiellales</taxon>
        <taxon>Chamaesiphonaceae</taxon>
        <taxon>Chamaesiphon</taxon>
    </lineage>
</organism>
<dbReference type="Gene3D" id="3.30.300.20">
    <property type="match status" value="1"/>
</dbReference>
<comment type="caution">
    <text evidence="2">The sequence shown here is derived from an EMBL/GenBank/DDBJ whole genome shotgun (WGS) entry which is preliminary data.</text>
</comment>
<keyword evidence="3" id="KW-1185">Reference proteome</keyword>
<dbReference type="SUPFAM" id="SSF54791">
    <property type="entry name" value="Eukaryotic type KH-domain (KH-domain type I)"/>
    <property type="match status" value="1"/>
</dbReference>
<protein>
    <submittedName>
        <fullName evidence="2">RNA-binding protein</fullName>
    </submittedName>
</protein>
<dbReference type="SMART" id="SM00393">
    <property type="entry name" value="R3H"/>
    <property type="match status" value="1"/>
</dbReference>
<dbReference type="AlphaFoldDB" id="A0A2T1GJN0"/>
<dbReference type="Gene3D" id="3.30.1370.50">
    <property type="entry name" value="R3H-like domain"/>
    <property type="match status" value="1"/>
</dbReference>
<dbReference type="InterPro" id="IPR015946">
    <property type="entry name" value="KH_dom-like_a/b"/>
</dbReference>
<dbReference type="InterPro" id="IPR039247">
    <property type="entry name" value="KhpB"/>
</dbReference>
<dbReference type="PANTHER" id="PTHR35800">
    <property type="entry name" value="PROTEIN JAG"/>
    <property type="match status" value="1"/>
</dbReference>
<dbReference type="OrthoDB" id="465424at2"/>
<dbReference type="InterPro" id="IPR036867">
    <property type="entry name" value="R3H_dom_sf"/>
</dbReference>
<evidence type="ECO:0000313" key="3">
    <source>
        <dbReference type="Proteomes" id="UP000238937"/>
    </source>
</evidence>
<dbReference type="EMBL" id="PVWO01000056">
    <property type="protein sequence ID" value="PSB57910.1"/>
    <property type="molecule type" value="Genomic_DNA"/>
</dbReference>
<dbReference type="CDD" id="cd02644">
    <property type="entry name" value="R3H_jag"/>
    <property type="match status" value="1"/>
</dbReference>